<comment type="caution">
    <text evidence="1">The sequence shown here is derived from an EMBL/GenBank/DDBJ whole genome shotgun (WGS) entry which is preliminary data.</text>
</comment>
<name>A0A2N0SKQ9_9GLOM</name>
<accession>A0A2N0SKQ9</accession>
<gene>
    <name evidence="1" type="ORF">RhiirA1_406707</name>
</gene>
<organism evidence="1 2">
    <name type="scientific">Rhizophagus irregularis</name>
    <dbReference type="NCBI Taxonomy" id="588596"/>
    <lineage>
        <taxon>Eukaryota</taxon>
        <taxon>Fungi</taxon>
        <taxon>Fungi incertae sedis</taxon>
        <taxon>Mucoromycota</taxon>
        <taxon>Glomeromycotina</taxon>
        <taxon>Glomeromycetes</taxon>
        <taxon>Glomerales</taxon>
        <taxon>Glomeraceae</taxon>
        <taxon>Rhizophagus</taxon>
    </lineage>
</organism>
<protein>
    <submittedName>
        <fullName evidence="1">Uncharacterized protein</fullName>
    </submittedName>
</protein>
<sequence>MLKLQDLVYARKSFLSEKEIANVLTSLLAAIIMDGGREVAVDFIRKLIGPTMDNLVRNGKFVGIQINDTNEKIQIKNVVDDQHGNFFI</sequence>
<dbReference type="AlphaFoldDB" id="A0A2N0SKQ9"/>
<reference evidence="1 2" key="1">
    <citation type="submission" date="2017-10" db="EMBL/GenBank/DDBJ databases">
        <title>Extensive intraspecific genome diversity in a model arbuscular mycorrhizal fungus.</title>
        <authorList>
            <person name="Chen E.C.H."/>
            <person name="Morin E."/>
            <person name="Baudet D."/>
            <person name="Noel J."/>
            <person name="Ndikumana S."/>
            <person name="Charron P."/>
            <person name="St-Onge C."/>
            <person name="Giorgi J."/>
            <person name="Grigoriev I.V."/>
            <person name="Roux C."/>
            <person name="Martin F.M."/>
            <person name="Corradi N."/>
        </authorList>
    </citation>
    <scope>NUCLEOTIDE SEQUENCE [LARGE SCALE GENOMIC DNA]</scope>
    <source>
        <strain evidence="1 2">A1</strain>
    </source>
</reference>
<evidence type="ECO:0000313" key="1">
    <source>
        <dbReference type="EMBL" id="PKC76118.1"/>
    </source>
</evidence>
<evidence type="ECO:0000313" key="2">
    <source>
        <dbReference type="Proteomes" id="UP000232688"/>
    </source>
</evidence>
<proteinExistence type="predicted"/>
<dbReference type="Proteomes" id="UP000232688">
    <property type="component" value="Unassembled WGS sequence"/>
</dbReference>
<dbReference type="VEuPathDB" id="FungiDB:RhiirFUN_010726"/>
<reference evidence="1 2" key="2">
    <citation type="submission" date="2017-10" db="EMBL/GenBank/DDBJ databases">
        <title>Genome analyses suggest a sexual origin of heterokaryosis in a supposedly ancient asexual fungus.</title>
        <authorList>
            <person name="Corradi N."/>
            <person name="Sedzielewska K."/>
            <person name="Noel J."/>
            <person name="Charron P."/>
            <person name="Farinelli L."/>
            <person name="Marton T."/>
            <person name="Kruger M."/>
            <person name="Pelin A."/>
            <person name="Brachmann A."/>
            <person name="Corradi N."/>
        </authorList>
    </citation>
    <scope>NUCLEOTIDE SEQUENCE [LARGE SCALE GENOMIC DNA]</scope>
    <source>
        <strain evidence="1 2">A1</strain>
    </source>
</reference>
<dbReference type="SUPFAM" id="SSF69065">
    <property type="entry name" value="RNase III domain-like"/>
    <property type="match status" value="1"/>
</dbReference>
<dbReference type="VEuPathDB" id="FungiDB:FUN_006820"/>
<dbReference type="VEuPathDB" id="FungiDB:RhiirA1_406707"/>
<dbReference type="GO" id="GO:0006396">
    <property type="term" value="P:RNA processing"/>
    <property type="evidence" value="ECO:0007669"/>
    <property type="project" value="InterPro"/>
</dbReference>
<dbReference type="GO" id="GO:0004525">
    <property type="term" value="F:ribonuclease III activity"/>
    <property type="evidence" value="ECO:0007669"/>
    <property type="project" value="InterPro"/>
</dbReference>
<dbReference type="InterPro" id="IPR036389">
    <property type="entry name" value="RNase_III_sf"/>
</dbReference>
<dbReference type="EMBL" id="LLXH01000008">
    <property type="protein sequence ID" value="PKC76118.1"/>
    <property type="molecule type" value="Genomic_DNA"/>
</dbReference>